<evidence type="ECO:0000256" key="1">
    <source>
        <dbReference type="ARBA" id="ARBA00004651"/>
    </source>
</evidence>
<dbReference type="Gene3D" id="1.20.1250.20">
    <property type="entry name" value="MFS general substrate transporter like domains"/>
    <property type="match status" value="2"/>
</dbReference>
<feature type="transmembrane region" description="Helical" evidence="7">
    <location>
        <begin position="47"/>
        <end position="65"/>
    </location>
</feature>
<protein>
    <submittedName>
        <fullName evidence="9">MFS transporter</fullName>
    </submittedName>
</protein>
<keyword evidence="3" id="KW-1003">Cell membrane</keyword>
<dbReference type="Pfam" id="PF07690">
    <property type="entry name" value="MFS_1"/>
    <property type="match status" value="1"/>
</dbReference>
<dbReference type="EMBL" id="JBHTCO010000001">
    <property type="protein sequence ID" value="MFC7391401.1"/>
    <property type="molecule type" value="Genomic_DNA"/>
</dbReference>
<feature type="transmembrane region" description="Helical" evidence="7">
    <location>
        <begin position="280"/>
        <end position="296"/>
    </location>
</feature>
<gene>
    <name evidence="9" type="ORF">ACFQRG_00040</name>
</gene>
<comment type="caution">
    <text evidence="9">The sequence shown here is derived from an EMBL/GenBank/DDBJ whole genome shotgun (WGS) entry which is preliminary data.</text>
</comment>
<keyword evidence="10" id="KW-1185">Reference proteome</keyword>
<evidence type="ECO:0000256" key="4">
    <source>
        <dbReference type="ARBA" id="ARBA00022692"/>
    </source>
</evidence>
<keyword evidence="5 7" id="KW-1133">Transmembrane helix</keyword>
<evidence type="ECO:0000256" key="3">
    <source>
        <dbReference type="ARBA" id="ARBA00022475"/>
    </source>
</evidence>
<dbReference type="PANTHER" id="PTHR23517">
    <property type="entry name" value="RESISTANCE PROTEIN MDTM, PUTATIVE-RELATED-RELATED"/>
    <property type="match status" value="1"/>
</dbReference>
<dbReference type="InterPro" id="IPR036259">
    <property type="entry name" value="MFS_trans_sf"/>
</dbReference>
<feature type="transmembrane region" description="Helical" evidence="7">
    <location>
        <begin position="212"/>
        <end position="231"/>
    </location>
</feature>
<evidence type="ECO:0000313" key="10">
    <source>
        <dbReference type="Proteomes" id="UP001596505"/>
    </source>
</evidence>
<feature type="transmembrane region" description="Helical" evidence="7">
    <location>
        <begin position="302"/>
        <end position="320"/>
    </location>
</feature>
<feature type="transmembrane region" description="Helical" evidence="7">
    <location>
        <begin position="368"/>
        <end position="389"/>
    </location>
</feature>
<feature type="transmembrane region" description="Helical" evidence="7">
    <location>
        <begin position="163"/>
        <end position="182"/>
    </location>
</feature>
<dbReference type="RefSeq" id="WP_380962340.1">
    <property type="nucleotide sequence ID" value="NZ_JBHTCO010000001.1"/>
</dbReference>
<keyword evidence="2" id="KW-0813">Transport</keyword>
<accession>A0ABW2PSW3</accession>
<dbReference type="InterPro" id="IPR011701">
    <property type="entry name" value="MFS"/>
</dbReference>
<dbReference type="SUPFAM" id="SSF103473">
    <property type="entry name" value="MFS general substrate transporter"/>
    <property type="match status" value="1"/>
</dbReference>
<dbReference type="PANTHER" id="PTHR23517:SF3">
    <property type="entry name" value="INTEGRAL MEMBRANE TRANSPORT PROTEIN"/>
    <property type="match status" value="1"/>
</dbReference>
<evidence type="ECO:0000313" key="9">
    <source>
        <dbReference type="EMBL" id="MFC7391401.1"/>
    </source>
</evidence>
<feature type="transmembrane region" description="Helical" evidence="7">
    <location>
        <begin position="99"/>
        <end position="121"/>
    </location>
</feature>
<name>A0ABW2PSW3_9BACL</name>
<feature type="transmembrane region" description="Helical" evidence="7">
    <location>
        <begin position="341"/>
        <end position="362"/>
    </location>
</feature>
<feature type="transmembrane region" description="Helical" evidence="7">
    <location>
        <begin position="133"/>
        <end position="151"/>
    </location>
</feature>
<feature type="domain" description="Major facilitator superfamily (MFS) profile" evidence="8">
    <location>
        <begin position="8"/>
        <end position="394"/>
    </location>
</feature>
<evidence type="ECO:0000256" key="5">
    <source>
        <dbReference type="ARBA" id="ARBA00022989"/>
    </source>
</evidence>
<dbReference type="InterPro" id="IPR050171">
    <property type="entry name" value="MFS_Transporters"/>
</dbReference>
<sequence>MGRKSIIVLIMVWLAFLFSFVDRLSWPPIIPLASKSLDITNAEAGSYMTAFYIGYVITQLPGGLLTDRFGYRKVLLGSFLIMGCFTMGMGMIHTYLEGFIMRVLAGLGSGAVFSACVRAIFDWFPSRGRTTAMGFFMTASSFGLTVVNMFVPSVAKSYSWHTSFVVAGLLPIAGLILSFFLLKERTHETQQAQRKSAVQFWKEVAILLKNRNLMLTGLSGFCAMWATWGTATWANAYMNKGLHISLVEAGAIMSVFGLAAIICKPIIGILSDLLRLRRKTMLFFTLIFFGPILIWFESTTNISMLYIIAALMGIAAYIYSPIMNTYIGELADSGMVGTATGLVNTIYQLGSLFSPLAVGAVIDATHNYLYAFITLAAGPVLAALIILLVNEKVADRQQAVIKSKVN</sequence>
<evidence type="ECO:0000256" key="7">
    <source>
        <dbReference type="SAM" id="Phobius"/>
    </source>
</evidence>
<feature type="transmembrane region" description="Helical" evidence="7">
    <location>
        <begin position="251"/>
        <end position="273"/>
    </location>
</feature>
<feature type="transmembrane region" description="Helical" evidence="7">
    <location>
        <begin position="74"/>
        <end position="93"/>
    </location>
</feature>
<organism evidence="9 10">
    <name type="scientific">Scopulibacillus cellulosilyticus</name>
    <dbReference type="NCBI Taxonomy" id="2665665"/>
    <lineage>
        <taxon>Bacteria</taxon>
        <taxon>Bacillati</taxon>
        <taxon>Bacillota</taxon>
        <taxon>Bacilli</taxon>
        <taxon>Bacillales</taxon>
        <taxon>Sporolactobacillaceae</taxon>
        <taxon>Scopulibacillus</taxon>
    </lineage>
</organism>
<dbReference type="Proteomes" id="UP001596505">
    <property type="component" value="Unassembled WGS sequence"/>
</dbReference>
<comment type="subcellular location">
    <subcellularLocation>
        <location evidence="1">Cell membrane</location>
        <topology evidence="1">Multi-pass membrane protein</topology>
    </subcellularLocation>
</comment>
<evidence type="ECO:0000259" key="8">
    <source>
        <dbReference type="PROSITE" id="PS50850"/>
    </source>
</evidence>
<proteinExistence type="predicted"/>
<reference evidence="10" key="1">
    <citation type="journal article" date="2019" name="Int. J. Syst. Evol. Microbiol.">
        <title>The Global Catalogue of Microorganisms (GCM) 10K type strain sequencing project: providing services to taxonomists for standard genome sequencing and annotation.</title>
        <authorList>
            <consortium name="The Broad Institute Genomics Platform"/>
            <consortium name="The Broad Institute Genome Sequencing Center for Infectious Disease"/>
            <person name="Wu L."/>
            <person name="Ma J."/>
        </authorList>
    </citation>
    <scope>NUCLEOTIDE SEQUENCE [LARGE SCALE GENOMIC DNA]</scope>
    <source>
        <strain evidence="10">CGMCC 1.16305</strain>
    </source>
</reference>
<evidence type="ECO:0000256" key="2">
    <source>
        <dbReference type="ARBA" id="ARBA00022448"/>
    </source>
</evidence>
<evidence type="ECO:0000256" key="6">
    <source>
        <dbReference type="ARBA" id="ARBA00023136"/>
    </source>
</evidence>
<dbReference type="PROSITE" id="PS50850">
    <property type="entry name" value="MFS"/>
    <property type="match status" value="1"/>
</dbReference>
<keyword evidence="6 7" id="KW-0472">Membrane</keyword>
<dbReference type="InterPro" id="IPR020846">
    <property type="entry name" value="MFS_dom"/>
</dbReference>
<keyword evidence="4 7" id="KW-0812">Transmembrane</keyword>